<dbReference type="PANTHER" id="PTHR11579:SF0">
    <property type="entry name" value="PROTEIN-L-ISOASPARTATE(D-ASPARTATE) O-METHYLTRANSFERASE"/>
    <property type="match status" value="1"/>
</dbReference>
<dbReference type="InterPro" id="IPR000682">
    <property type="entry name" value="PCMT"/>
</dbReference>
<dbReference type="HAMAP" id="MF_00090">
    <property type="entry name" value="PIMT"/>
    <property type="match status" value="1"/>
</dbReference>
<dbReference type="Proteomes" id="UP000320813">
    <property type="component" value="Unassembled WGS sequence"/>
</dbReference>
<reference evidence="8 9" key="1">
    <citation type="submission" date="2019-01" db="EMBL/GenBank/DDBJ databases">
        <title>Insights into ecological role of a new deltaproteobacterial order Candidatus Sinidesulfobacterales (Sva0485) by metagenomics and metatranscriptomics.</title>
        <authorList>
            <person name="Tan S."/>
            <person name="Liu J."/>
            <person name="Fang Y."/>
            <person name="Hedlund B.P."/>
            <person name="Lian Z.H."/>
            <person name="Huang L.Y."/>
            <person name="Li J.T."/>
            <person name="Huang L.N."/>
            <person name="Li W.J."/>
            <person name="Jiang H.C."/>
            <person name="Dong H.L."/>
            <person name="Shu W.S."/>
        </authorList>
    </citation>
    <scope>NUCLEOTIDE SEQUENCE [LARGE SCALE GENOMIC DNA]</scope>
    <source>
        <strain evidence="8">AP3</strain>
    </source>
</reference>
<keyword evidence="6 7" id="KW-0949">S-adenosyl-L-methionine</keyword>
<dbReference type="Gene3D" id="3.40.50.150">
    <property type="entry name" value="Vaccinia Virus protein VP39"/>
    <property type="match status" value="1"/>
</dbReference>
<accession>A0A519BC54</accession>
<evidence type="ECO:0000256" key="4">
    <source>
        <dbReference type="ARBA" id="ARBA00022603"/>
    </source>
</evidence>
<dbReference type="GO" id="GO:0032259">
    <property type="term" value="P:methylation"/>
    <property type="evidence" value="ECO:0007669"/>
    <property type="project" value="UniProtKB-KW"/>
</dbReference>
<dbReference type="PROSITE" id="PS01279">
    <property type="entry name" value="PCMT"/>
    <property type="match status" value="1"/>
</dbReference>
<dbReference type="InterPro" id="IPR029063">
    <property type="entry name" value="SAM-dependent_MTases_sf"/>
</dbReference>
<evidence type="ECO:0000256" key="5">
    <source>
        <dbReference type="ARBA" id="ARBA00022679"/>
    </source>
</evidence>
<gene>
    <name evidence="7" type="primary">pcm</name>
    <name evidence="8" type="ORF">EVJ47_00800</name>
</gene>
<dbReference type="Pfam" id="PF01135">
    <property type="entry name" value="PCMT"/>
    <property type="match status" value="1"/>
</dbReference>
<name>A0A519BC54_9DELT</name>
<evidence type="ECO:0000313" key="9">
    <source>
        <dbReference type="Proteomes" id="UP000320813"/>
    </source>
</evidence>
<dbReference type="GO" id="GO:0030091">
    <property type="term" value="P:protein repair"/>
    <property type="evidence" value="ECO:0007669"/>
    <property type="project" value="UniProtKB-UniRule"/>
</dbReference>
<dbReference type="PANTHER" id="PTHR11579">
    <property type="entry name" value="PROTEIN-L-ISOASPARTATE O-METHYLTRANSFERASE"/>
    <property type="match status" value="1"/>
</dbReference>
<dbReference type="GO" id="GO:0004719">
    <property type="term" value="F:protein-L-isoaspartate (D-aspartate) O-methyltransferase activity"/>
    <property type="evidence" value="ECO:0007669"/>
    <property type="project" value="UniProtKB-UniRule"/>
</dbReference>
<keyword evidence="3 7" id="KW-0963">Cytoplasm</keyword>
<dbReference type="FunFam" id="3.40.50.150:FF:000010">
    <property type="entry name" value="Protein-L-isoaspartate O-methyltransferase"/>
    <property type="match status" value="1"/>
</dbReference>
<comment type="similarity">
    <text evidence="2 7">Belongs to the methyltransferase superfamily. L-isoaspartyl/D-aspartyl protein methyltransferase family.</text>
</comment>
<dbReference type="SUPFAM" id="SSF53335">
    <property type="entry name" value="S-adenosyl-L-methionine-dependent methyltransferases"/>
    <property type="match status" value="1"/>
</dbReference>
<keyword evidence="4 7" id="KW-0489">Methyltransferase</keyword>
<dbReference type="NCBIfam" id="NF001453">
    <property type="entry name" value="PRK00312.1"/>
    <property type="match status" value="1"/>
</dbReference>
<comment type="catalytic activity">
    <reaction evidence="7">
        <text>[protein]-L-isoaspartate + S-adenosyl-L-methionine = [protein]-L-isoaspartate alpha-methyl ester + S-adenosyl-L-homocysteine</text>
        <dbReference type="Rhea" id="RHEA:12705"/>
        <dbReference type="Rhea" id="RHEA-COMP:12143"/>
        <dbReference type="Rhea" id="RHEA-COMP:12144"/>
        <dbReference type="ChEBI" id="CHEBI:57856"/>
        <dbReference type="ChEBI" id="CHEBI:59789"/>
        <dbReference type="ChEBI" id="CHEBI:90596"/>
        <dbReference type="ChEBI" id="CHEBI:90598"/>
        <dbReference type="EC" id="2.1.1.77"/>
    </reaction>
</comment>
<dbReference type="EC" id="2.1.1.77" evidence="7"/>
<dbReference type="AlphaFoldDB" id="A0A519BC54"/>
<evidence type="ECO:0000256" key="2">
    <source>
        <dbReference type="ARBA" id="ARBA00005369"/>
    </source>
</evidence>
<dbReference type="EMBL" id="SGBD01000001">
    <property type="protein sequence ID" value="RZD14855.1"/>
    <property type="molecule type" value="Genomic_DNA"/>
</dbReference>
<dbReference type="CDD" id="cd02440">
    <property type="entry name" value="AdoMet_MTases"/>
    <property type="match status" value="1"/>
</dbReference>
<comment type="subcellular location">
    <subcellularLocation>
        <location evidence="1 7">Cytoplasm</location>
    </subcellularLocation>
</comment>
<evidence type="ECO:0000256" key="6">
    <source>
        <dbReference type="ARBA" id="ARBA00022691"/>
    </source>
</evidence>
<evidence type="ECO:0000313" key="8">
    <source>
        <dbReference type="EMBL" id="RZD14855.1"/>
    </source>
</evidence>
<dbReference type="GO" id="GO:0005737">
    <property type="term" value="C:cytoplasm"/>
    <property type="evidence" value="ECO:0007669"/>
    <property type="project" value="UniProtKB-SubCell"/>
</dbReference>
<evidence type="ECO:0000256" key="7">
    <source>
        <dbReference type="HAMAP-Rule" id="MF_00090"/>
    </source>
</evidence>
<sequence length="214" mass="23536">MVNFKNSPDRATEQALVSKGITDKNVLYALRTVPREKFVEESLKELSYTGAPLPIGHNQTISGIYTVALMTQSLCLNKSHKILEIGTGSGYQAAILSTLCMSVFTIERIRDLSLKARDILEKLNIHNVTFIIGDGTIGFKEYAPYDRIIVTACSPDVPEALFAQLSEGGIMIMPLEMSGAQNIFVIEKKNGKMYSNNIAPANFVRLIGKDGFKS</sequence>
<comment type="caution">
    <text evidence="8">The sequence shown here is derived from an EMBL/GenBank/DDBJ whole genome shotgun (WGS) entry which is preliminary data.</text>
</comment>
<comment type="function">
    <text evidence="7">Catalyzes the methyl esterification of L-isoaspartyl residues in peptides and proteins that result from spontaneous decomposition of normal L-aspartyl and L-asparaginyl residues. It plays a role in the repair and/or degradation of damaged proteins.</text>
</comment>
<dbReference type="NCBIfam" id="TIGR00080">
    <property type="entry name" value="pimt"/>
    <property type="match status" value="1"/>
</dbReference>
<organism evidence="8 9">
    <name type="scientific">Candidatus Acidulodesulfobacterium ferriphilum</name>
    <dbReference type="NCBI Taxonomy" id="2597223"/>
    <lineage>
        <taxon>Bacteria</taxon>
        <taxon>Deltaproteobacteria</taxon>
        <taxon>Candidatus Acidulodesulfobacterales</taxon>
        <taxon>Candidatus Acidulodesulfobacterium</taxon>
    </lineage>
</organism>
<proteinExistence type="inferred from homology"/>
<evidence type="ECO:0000256" key="3">
    <source>
        <dbReference type="ARBA" id="ARBA00022490"/>
    </source>
</evidence>
<protein>
    <recommendedName>
        <fullName evidence="7">Protein-L-isoaspartate O-methyltransferase</fullName>
        <ecNumber evidence="7">2.1.1.77</ecNumber>
    </recommendedName>
    <alternativeName>
        <fullName evidence="7">L-isoaspartyl protein carboxyl methyltransferase</fullName>
    </alternativeName>
    <alternativeName>
        <fullName evidence="7">Protein L-isoaspartyl methyltransferase</fullName>
    </alternativeName>
    <alternativeName>
        <fullName evidence="7">Protein-beta-aspartate methyltransferase</fullName>
        <shortName evidence="7">PIMT</shortName>
    </alternativeName>
</protein>
<keyword evidence="5 7" id="KW-0808">Transferase</keyword>
<feature type="active site" evidence="7">
    <location>
        <position position="62"/>
    </location>
</feature>
<evidence type="ECO:0000256" key="1">
    <source>
        <dbReference type="ARBA" id="ARBA00004496"/>
    </source>
</evidence>